<name>A0A4Z1FDI1_9HELO</name>
<sequence length="191" mass="20377">MKYTPLSNFIFLTTFFEIINASFNLNTSGPDLANTTSQALVPVDIAAQVFQYTLARYCTKWASKFQTAHDYPGSAYQFKDYWLASMGNWWAGEFADGWKRLQQCAKAVESTTLSSAMSITTSTASISSSGTSTTNSASSTGTGNSISSTAVVSAESSSSTATSVTTKPGALKVGYSLGLAFLGNSYSMFFM</sequence>
<dbReference type="Proteomes" id="UP000297910">
    <property type="component" value="Unassembled WGS sequence"/>
</dbReference>
<evidence type="ECO:0000313" key="2">
    <source>
        <dbReference type="EMBL" id="TGO21368.1"/>
    </source>
</evidence>
<dbReference type="AlphaFoldDB" id="A0A4Z1FDI1"/>
<organism evidence="2 3">
    <name type="scientific">Botrytis paeoniae</name>
    <dbReference type="NCBI Taxonomy" id="278948"/>
    <lineage>
        <taxon>Eukaryota</taxon>
        <taxon>Fungi</taxon>
        <taxon>Dikarya</taxon>
        <taxon>Ascomycota</taxon>
        <taxon>Pezizomycotina</taxon>
        <taxon>Leotiomycetes</taxon>
        <taxon>Helotiales</taxon>
        <taxon>Sclerotiniaceae</taxon>
        <taxon>Botrytis</taxon>
    </lineage>
</organism>
<comment type="caution">
    <text evidence="2">The sequence shown here is derived from an EMBL/GenBank/DDBJ whole genome shotgun (WGS) entry which is preliminary data.</text>
</comment>
<dbReference type="EMBL" id="PQXI01000223">
    <property type="protein sequence ID" value="TGO21368.1"/>
    <property type="molecule type" value="Genomic_DNA"/>
</dbReference>
<evidence type="ECO:0000313" key="3">
    <source>
        <dbReference type="Proteomes" id="UP000297910"/>
    </source>
</evidence>
<reference evidence="2 3" key="1">
    <citation type="submission" date="2017-12" db="EMBL/GenBank/DDBJ databases">
        <title>Comparative genomics of Botrytis spp.</title>
        <authorList>
            <person name="Valero-Jimenez C.A."/>
            <person name="Tapia P."/>
            <person name="Veloso J."/>
            <person name="Silva-Moreno E."/>
            <person name="Staats M."/>
            <person name="Valdes J.H."/>
            <person name="Van Kan J.A.L."/>
        </authorList>
    </citation>
    <scope>NUCLEOTIDE SEQUENCE [LARGE SCALE GENOMIC DNA]</scope>
    <source>
        <strain evidence="2 3">Bp0003</strain>
    </source>
</reference>
<protein>
    <submittedName>
        <fullName evidence="2">Uncharacterized protein</fullName>
    </submittedName>
</protein>
<accession>A0A4Z1FDI1</accession>
<feature type="region of interest" description="Disordered" evidence="1">
    <location>
        <begin position="124"/>
        <end position="144"/>
    </location>
</feature>
<keyword evidence="3" id="KW-1185">Reference proteome</keyword>
<evidence type="ECO:0000256" key="1">
    <source>
        <dbReference type="SAM" id="MobiDB-lite"/>
    </source>
</evidence>
<gene>
    <name evidence="2" type="ORF">BPAE_0224g00160</name>
</gene>
<proteinExistence type="predicted"/>